<gene>
    <name evidence="2" type="ORF">STPYR_11992</name>
</gene>
<name>A0A1Y5Q437_9GAMM</name>
<dbReference type="EMBL" id="FLTS01000001">
    <property type="protein sequence ID" value="SBV37062.1"/>
    <property type="molecule type" value="Genomic_DNA"/>
</dbReference>
<evidence type="ECO:0000256" key="1">
    <source>
        <dbReference type="SAM" id="SignalP"/>
    </source>
</evidence>
<proteinExistence type="predicted"/>
<sequence>MLNKKVLVAAVVGALMAAGSATAAPLTVAKQVYANEIVFPTAGLVPSAAPAVSWASGYNFSTGEVKYVRVELTGAKFVTGMPAPTVANGTVGAVNGLGTNVLTFSVTSTGPIVAADLYNLNLSAAGVGYINIPAKGDVSIKVSLYDQASQAQAGGTTGLLTVGSYDDTVFLSFKDSYAFTNAANTLIADVASAAPAVLYGNFVADTTTAPATTITAGTLNNDLSIQLADTDAVTAGVQPTLQADGSAMTLAALFDATSKIEVEGDFSAGTAVTLGAAAPAPVFAATATKLSWAGVPAGAVAPLVYTVAGTKALIAGDYKATFTPVSADTTKYTVKPLTAAVAGSVRRNGVELQAPLAQVPGAYLSRVVLTNTGSASPKYTITVLGEAGNTITTDAAKLSGVVAPGTNVIDLKDVLTGFTGDKRATIVVNVEAKDVFGVSGTIQGLYQIVNADKGSVSNHVMVRPATN</sequence>
<reference evidence="2" key="1">
    <citation type="submission" date="2016-03" db="EMBL/GenBank/DDBJ databases">
        <authorList>
            <person name="Ploux O."/>
        </authorList>
    </citation>
    <scope>NUCLEOTIDE SEQUENCE</scope>
    <source>
        <strain evidence="2">UC10</strain>
    </source>
</reference>
<dbReference type="AlphaFoldDB" id="A0A1Y5Q437"/>
<keyword evidence="1" id="KW-0732">Signal</keyword>
<protein>
    <submittedName>
        <fullName evidence="2">Uncharacterized protein</fullName>
    </submittedName>
</protein>
<feature type="chain" id="PRO_5012396157" evidence="1">
    <location>
        <begin position="24"/>
        <end position="467"/>
    </location>
</feature>
<feature type="signal peptide" evidence="1">
    <location>
        <begin position="1"/>
        <end position="23"/>
    </location>
</feature>
<evidence type="ECO:0000313" key="2">
    <source>
        <dbReference type="EMBL" id="SBV37062.1"/>
    </source>
</evidence>
<accession>A0A1Y5Q437</accession>
<organism evidence="2">
    <name type="scientific">uncultured Stenotrophomonas sp</name>
    <dbReference type="NCBI Taxonomy" id="165438"/>
    <lineage>
        <taxon>Bacteria</taxon>
        <taxon>Pseudomonadati</taxon>
        <taxon>Pseudomonadota</taxon>
        <taxon>Gammaproteobacteria</taxon>
        <taxon>Lysobacterales</taxon>
        <taxon>Lysobacteraceae</taxon>
        <taxon>Stenotrophomonas</taxon>
        <taxon>environmental samples</taxon>
    </lineage>
</organism>